<dbReference type="Gene3D" id="2.70.98.70">
    <property type="match status" value="1"/>
</dbReference>
<evidence type="ECO:0000256" key="4">
    <source>
        <dbReference type="ARBA" id="ARBA00023239"/>
    </source>
</evidence>
<evidence type="ECO:0000259" key="6">
    <source>
        <dbReference type="Pfam" id="PF07940"/>
    </source>
</evidence>
<evidence type="ECO:0000259" key="5">
    <source>
        <dbReference type="Pfam" id="PF05426"/>
    </source>
</evidence>
<reference evidence="7 8" key="1">
    <citation type="submission" date="2017-09" db="EMBL/GenBank/DDBJ databases">
        <title>Sphingomonas adhaesiva DSM 7418, whole genome shotgun sequence.</title>
        <authorList>
            <person name="Feng G."/>
            <person name="Zhu H."/>
        </authorList>
    </citation>
    <scope>NUCLEOTIDE SEQUENCE [LARGE SCALE GENOMIC DNA]</scope>
    <source>
        <strain evidence="7 8">DSM 7418</strain>
    </source>
</reference>
<proteinExistence type="predicted"/>
<organism evidence="7 8">
    <name type="scientific">Sphingomonas adhaesiva</name>
    <dbReference type="NCBI Taxonomy" id="28212"/>
    <lineage>
        <taxon>Bacteria</taxon>
        <taxon>Pseudomonadati</taxon>
        <taxon>Pseudomonadota</taxon>
        <taxon>Alphaproteobacteria</taxon>
        <taxon>Sphingomonadales</taxon>
        <taxon>Sphingomonadaceae</taxon>
        <taxon>Sphingomonas</taxon>
    </lineage>
</organism>
<dbReference type="GO" id="GO:0042597">
    <property type="term" value="C:periplasmic space"/>
    <property type="evidence" value="ECO:0007669"/>
    <property type="project" value="UniProtKB-SubCell"/>
</dbReference>
<evidence type="ECO:0000313" key="7">
    <source>
        <dbReference type="EMBL" id="PCG14746.1"/>
    </source>
</evidence>
<dbReference type="GO" id="GO:0016829">
    <property type="term" value="F:lyase activity"/>
    <property type="evidence" value="ECO:0007669"/>
    <property type="project" value="UniProtKB-KW"/>
</dbReference>
<feature type="domain" description="Heparinase II/III-like C-terminal" evidence="6">
    <location>
        <begin position="395"/>
        <end position="510"/>
    </location>
</feature>
<dbReference type="AlphaFoldDB" id="A0A2A4I982"/>
<dbReference type="Pfam" id="PF07940">
    <property type="entry name" value="Hepar_II_III_C"/>
    <property type="match status" value="1"/>
</dbReference>
<accession>A0A2A4I982</accession>
<gene>
    <name evidence="7" type="ORF">COA07_09710</name>
</gene>
<comment type="subcellular location">
    <subcellularLocation>
        <location evidence="1">Periplasm</location>
    </subcellularLocation>
</comment>
<keyword evidence="8" id="KW-1185">Reference proteome</keyword>
<comment type="caution">
    <text evidence="7">The sequence shown here is derived from an EMBL/GenBank/DDBJ whole genome shotgun (WGS) entry which is preliminary data.</text>
</comment>
<evidence type="ECO:0000256" key="3">
    <source>
        <dbReference type="ARBA" id="ARBA00022764"/>
    </source>
</evidence>
<keyword evidence="3" id="KW-0574">Periplasm</keyword>
<protein>
    <submittedName>
        <fullName evidence="7">Uncharacterized protein</fullName>
    </submittedName>
</protein>
<dbReference type="InterPro" id="IPR012480">
    <property type="entry name" value="Hepar_II_III_C"/>
</dbReference>
<name>A0A2A4I982_9SPHN</name>
<evidence type="ECO:0000256" key="1">
    <source>
        <dbReference type="ARBA" id="ARBA00004418"/>
    </source>
</evidence>
<dbReference type="PANTHER" id="PTHR39210:SF1">
    <property type="entry name" value="HEPARIN-SULFATE LYASE"/>
    <property type="match status" value="1"/>
</dbReference>
<dbReference type="Gene3D" id="1.50.10.100">
    <property type="entry name" value="Chondroitin AC/alginate lyase"/>
    <property type="match status" value="1"/>
</dbReference>
<dbReference type="SUPFAM" id="SSF48230">
    <property type="entry name" value="Chondroitin AC/alginate lyase"/>
    <property type="match status" value="1"/>
</dbReference>
<evidence type="ECO:0000256" key="2">
    <source>
        <dbReference type="ARBA" id="ARBA00022729"/>
    </source>
</evidence>
<dbReference type="EMBL" id="NWVC01000003">
    <property type="protein sequence ID" value="PCG14746.1"/>
    <property type="molecule type" value="Genomic_DNA"/>
</dbReference>
<sequence length="634" mass="68119">MMKPTLPLMLIAIAVMTGIEDEPAQAQAQTVDPAARVAADAAPYLFGQPLRRAVEDWDAARRRIATDPAAQQWLRGVRARTDSWIAGYGDRADWVAGWAHDMVDARTGLPVSWQWTTPEPPAGSKAHGAWVFYRRTANIQTVLDAARLFRLTGQARYRDWAAQQLDLYAAGYARWPLQTFSGQSRMMGQSLDEATASISLADAARLIAPAVDPGRVAQWNSGLFAPMLGDIVKSNSGRNNIAVWQASASAVLAAHLGRDADYRAAIDGPNGIRAMLDRGVTPDGLWFEPSAGYAAYTIQALASLFTFASLNGRDAPLRAAMETTQRMLISRALMRFSDGTLPAYGDTTYGTQAFPPALIEQTQRTMPIRAGTLRLSWATLLDPDMPMAPPPAQTASHDWPYSQAAMLREGDWEAFFLYGQRSTSHAQGDALAYELRYRGVPVTSDQGSAAYGSTLFLDYLRRSVAHDAPIVDGHGQATFKPGQLISFADGRIAARHDGYPGASVTRSLSVGDKGAADTTTITATGGAARRLGVVFNADCPVTPAGTLTPGPAPAGDGFGWWRQTQVSGATTRWSATLACAGGASFTLALDADRPGRVFVSQAPDRAGRYGQRTSIYFEAASTPALTLRTTITPR</sequence>
<keyword evidence="4" id="KW-0456">Lyase</keyword>
<feature type="domain" description="Alginate lyase" evidence="5">
    <location>
        <begin position="140"/>
        <end position="315"/>
    </location>
</feature>
<dbReference type="Pfam" id="PF05426">
    <property type="entry name" value="Alginate_lyase"/>
    <property type="match status" value="1"/>
</dbReference>
<dbReference type="InterPro" id="IPR008929">
    <property type="entry name" value="Chondroitin_lyas"/>
</dbReference>
<keyword evidence="2" id="KW-0732">Signal</keyword>
<dbReference type="Proteomes" id="UP000218323">
    <property type="component" value="Unassembled WGS sequence"/>
</dbReference>
<dbReference type="InterPro" id="IPR008397">
    <property type="entry name" value="Alginate_lyase_dom"/>
</dbReference>
<evidence type="ECO:0000313" key="8">
    <source>
        <dbReference type="Proteomes" id="UP000218323"/>
    </source>
</evidence>
<dbReference type="PANTHER" id="PTHR39210">
    <property type="entry name" value="HEPARIN-SULFATE LYASE"/>
    <property type="match status" value="1"/>
</dbReference>